<gene>
    <name evidence="7" type="ORF">A0O28_0001000</name>
</gene>
<organism evidence="7 8">
    <name type="scientific">Trichoderma guizhouense</name>
    <dbReference type="NCBI Taxonomy" id="1491466"/>
    <lineage>
        <taxon>Eukaryota</taxon>
        <taxon>Fungi</taxon>
        <taxon>Dikarya</taxon>
        <taxon>Ascomycota</taxon>
        <taxon>Pezizomycotina</taxon>
        <taxon>Sordariomycetes</taxon>
        <taxon>Hypocreomycetidae</taxon>
        <taxon>Hypocreales</taxon>
        <taxon>Hypocreaceae</taxon>
        <taxon>Trichoderma</taxon>
    </lineage>
</organism>
<comment type="caution">
    <text evidence="7">The sequence shown here is derived from an EMBL/GenBank/DDBJ whole genome shotgun (WGS) entry which is preliminary data.</text>
</comment>
<dbReference type="Pfam" id="PF04193">
    <property type="entry name" value="PQ-loop"/>
    <property type="match status" value="1"/>
</dbReference>
<keyword evidence="8" id="KW-1185">Reference proteome</keyword>
<keyword evidence="4 6" id="KW-0472">Membrane</keyword>
<dbReference type="PANTHER" id="PTHR14856:SF9">
    <property type="entry name" value="PQ-LOOP REPEAT-CONTAINING PROTEIN 1"/>
    <property type="match status" value="1"/>
</dbReference>
<feature type="transmembrane region" description="Helical" evidence="6">
    <location>
        <begin position="131"/>
        <end position="154"/>
    </location>
</feature>
<evidence type="ECO:0000256" key="6">
    <source>
        <dbReference type="SAM" id="Phobius"/>
    </source>
</evidence>
<dbReference type="InterPro" id="IPR006603">
    <property type="entry name" value="PQ-loop_rpt"/>
</dbReference>
<accession>A0A1T3CG82</accession>
<dbReference type="Gene3D" id="1.20.1280.290">
    <property type="match status" value="1"/>
</dbReference>
<dbReference type="GO" id="GO:0042147">
    <property type="term" value="P:retrograde transport, endosome to Golgi"/>
    <property type="evidence" value="ECO:0007669"/>
    <property type="project" value="TreeGrafter"/>
</dbReference>
<feature type="transmembrane region" description="Helical" evidence="6">
    <location>
        <begin position="70"/>
        <end position="88"/>
    </location>
</feature>
<evidence type="ECO:0000313" key="8">
    <source>
        <dbReference type="Proteomes" id="UP000191004"/>
    </source>
</evidence>
<feature type="compositionally biased region" description="Basic and acidic residues" evidence="5">
    <location>
        <begin position="499"/>
        <end position="509"/>
    </location>
</feature>
<proteinExistence type="predicted"/>
<evidence type="ECO:0000256" key="4">
    <source>
        <dbReference type="ARBA" id="ARBA00023136"/>
    </source>
</evidence>
<protein>
    <recommendedName>
        <fullName evidence="9">PQ loop repeat protein</fullName>
    </recommendedName>
</protein>
<name>A0A1T3CG82_9HYPO</name>
<dbReference type="GO" id="GO:0005802">
    <property type="term" value="C:trans-Golgi network"/>
    <property type="evidence" value="ECO:0007669"/>
    <property type="project" value="TreeGrafter"/>
</dbReference>
<keyword evidence="3 6" id="KW-1133">Transmembrane helix</keyword>
<dbReference type="GO" id="GO:0005768">
    <property type="term" value="C:endosome"/>
    <property type="evidence" value="ECO:0007669"/>
    <property type="project" value="TreeGrafter"/>
</dbReference>
<dbReference type="GO" id="GO:0005829">
    <property type="term" value="C:cytosol"/>
    <property type="evidence" value="ECO:0007669"/>
    <property type="project" value="GOC"/>
</dbReference>
<dbReference type="GO" id="GO:0016020">
    <property type="term" value="C:membrane"/>
    <property type="evidence" value="ECO:0007669"/>
    <property type="project" value="UniProtKB-SubCell"/>
</dbReference>
<feature type="compositionally biased region" description="Low complexity" evidence="5">
    <location>
        <begin position="479"/>
        <end position="489"/>
    </location>
</feature>
<comment type="subcellular location">
    <subcellularLocation>
        <location evidence="1">Membrane</location>
        <topology evidence="1">Multi-pass membrane protein</topology>
    </subcellularLocation>
</comment>
<evidence type="ECO:0000256" key="3">
    <source>
        <dbReference type="ARBA" id="ARBA00022989"/>
    </source>
</evidence>
<feature type="transmembrane region" description="Helical" evidence="6">
    <location>
        <begin position="38"/>
        <end position="58"/>
    </location>
</feature>
<feature type="region of interest" description="Disordered" evidence="5">
    <location>
        <begin position="457"/>
        <end position="551"/>
    </location>
</feature>
<evidence type="ECO:0000256" key="1">
    <source>
        <dbReference type="ARBA" id="ARBA00004141"/>
    </source>
</evidence>
<dbReference type="PANTHER" id="PTHR14856">
    <property type="entry name" value="PQ-LOOP REPEAT-CONTAINING PROTEIN 1-LIKE PROTEIN"/>
    <property type="match status" value="1"/>
</dbReference>
<evidence type="ECO:0000256" key="5">
    <source>
        <dbReference type="SAM" id="MobiDB-lite"/>
    </source>
</evidence>
<evidence type="ECO:0000256" key="2">
    <source>
        <dbReference type="ARBA" id="ARBA00022692"/>
    </source>
</evidence>
<dbReference type="EMBL" id="LVVK01000017">
    <property type="protein sequence ID" value="OPB40021.1"/>
    <property type="molecule type" value="Genomic_DNA"/>
</dbReference>
<dbReference type="Proteomes" id="UP000191004">
    <property type="component" value="Unassembled WGS sequence"/>
</dbReference>
<dbReference type="GO" id="GO:0045332">
    <property type="term" value="P:phospholipid translocation"/>
    <property type="evidence" value="ECO:0007669"/>
    <property type="project" value="TreeGrafter"/>
</dbReference>
<dbReference type="AlphaFoldDB" id="A0A1T3CG82"/>
<sequence>MMHWLATLTGYIAPLFLILSPIISYGDQAVSMHRNKTSAGFSLDIPLIMLIASFFRIFYWPGARFDASLLIQSLIMVGMQVALLKIALDHRPAPSNKGGEAGLPFAPPEGVFTQRPYNFWQWRSPKPYWQFIVYLFMGLLAGEVVVSGMTPGYYPTYSELVGIIGLSVEAILPIPQIIANAQSKSCKGFRVSVLASWIGGDAMKIYWFFTATTEIPLAFKACGIFQACCDCFLGIQYFFYGDGKGATVKGHPLQEIPGQELSALHQILRTDAQPPDFLIASGRTLIITLLGAFQVYQSYTHTFSSIQSSFISRFLSRTLFLEHNKTKMPAASSKANYKTYEAQARMVRAIVAAHPEVKWNYKEIAACYGSDMTEHALNHRFRRLRAQSVIIREGRNQGFDPKNICPDGDLPATQEAVEKKNIAKYFGQSTPDGIQFQFRGFKKDADTLRKVESEGGDVANCLNLGSGGGSLVSTPSKPTAARATGSRSGTGTGRKRGRKQPDIIKRASSDEDEDDIADVDNWSEHEDTPTKKPKAGGAFPGQRNGTPGRRAAAKATATIAEASALLDASDSQPETDAPVGHFASVFAPVSVPVQPVQASFSGRPIIGMNTGPPAVSYPPSGHYVSQSFGMGDADDLLGDGEI</sequence>
<keyword evidence="2 6" id="KW-0812">Transmembrane</keyword>
<dbReference type="OrthoDB" id="292213at2759"/>
<dbReference type="InterPro" id="IPR052241">
    <property type="entry name" value="SLC66/Scramblase_ANY1"/>
</dbReference>
<evidence type="ECO:0000313" key="7">
    <source>
        <dbReference type="EMBL" id="OPB40021.1"/>
    </source>
</evidence>
<evidence type="ECO:0008006" key="9">
    <source>
        <dbReference type="Google" id="ProtNLM"/>
    </source>
</evidence>
<reference evidence="7 8" key="1">
    <citation type="submission" date="2016-04" db="EMBL/GenBank/DDBJ databases">
        <title>Multiple horizontal gene transfer events from other fungi enriched the ability of the initially mycotrophic fungus Trichoderma (Ascomycota) to feed on dead plant biomass.</title>
        <authorList>
            <person name="Atanasova L."/>
            <person name="Chenthamara K."/>
            <person name="Zhang J."/>
            <person name="Grujic M."/>
            <person name="Henrissat B."/>
            <person name="Kuo A."/>
            <person name="Aertz A."/>
            <person name="Salamov A."/>
            <person name="Lipzen A."/>
            <person name="Labutti K."/>
            <person name="Barry K."/>
            <person name="Miao Y."/>
            <person name="Rahimi M.J."/>
            <person name="Shen Q."/>
            <person name="Grigoriev I.V."/>
            <person name="Kubicek C.P."/>
            <person name="Druzhinina I.S."/>
        </authorList>
    </citation>
    <scope>NUCLEOTIDE SEQUENCE [LARGE SCALE GENOMIC DNA]</scope>
    <source>
        <strain evidence="7 8">NJAU 4742</strain>
    </source>
</reference>
<feature type="transmembrane region" description="Helical" evidence="6">
    <location>
        <begin position="6"/>
        <end position="26"/>
    </location>
</feature>